<comment type="caution">
    <text evidence="1">The sequence shown here is derived from an EMBL/GenBank/DDBJ whole genome shotgun (WGS) entry which is preliminary data.</text>
</comment>
<dbReference type="EMBL" id="JACGWM010000006">
    <property type="protein sequence ID" value="KAL0368158.1"/>
    <property type="molecule type" value="Genomic_DNA"/>
</dbReference>
<gene>
    <name evidence="1" type="ORF">Scaly_1034700</name>
</gene>
<name>A0AAW2QK25_9LAMI</name>
<sequence>METKLGTLAKSAKNTKFGTPDEVIIYACDYEYYDWTSHGEDIVQDYYEAPSVPQVSNEPFADDGTRSCPMDAGVVAELVDIKADSHISERIYDRISQWANRILPSDHTLSEDTYSTKKLDDVDLEYYKFYGDGRYKPARANPHRKKSPYAVLRYLPLIPHLWRLYSSRATAKHMTWYATHQTMEGSICHLSDAEAWKHFDRMYPDFCRRDV</sequence>
<proteinExistence type="predicted"/>
<dbReference type="PANTHER" id="PTHR10775">
    <property type="entry name" value="OS08G0208400 PROTEIN"/>
    <property type="match status" value="1"/>
</dbReference>
<organism evidence="1">
    <name type="scientific">Sesamum calycinum</name>
    <dbReference type="NCBI Taxonomy" id="2727403"/>
    <lineage>
        <taxon>Eukaryota</taxon>
        <taxon>Viridiplantae</taxon>
        <taxon>Streptophyta</taxon>
        <taxon>Embryophyta</taxon>
        <taxon>Tracheophyta</taxon>
        <taxon>Spermatophyta</taxon>
        <taxon>Magnoliopsida</taxon>
        <taxon>eudicotyledons</taxon>
        <taxon>Gunneridae</taxon>
        <taxon>Pentapetalae</taxon>
        <taxon>asterids</taxon>
        <taxon>lamiids</taxon>
        <taxon>Lamiales</taxon>
        <taxon>Pedaliaceae</taxon>
        <taxon>Sesamum</taxon>
    </lineage>
</organism>
<accession>A0AAW2QK25</accession>
<reference evidence="1" key="1">
    <citation type="submission" date="2020-06" db="EMBL/GenBank/DDBJ databases">
        <authorList>
            <person name="Li T."/>
            <person name="Hu X."/>
            <person name="Zhang T."/>
            <person name="Song X."/>
            <person name="Zhang H."/>
            <person name="Dai N."/>
            <person name="Sheng W."/>
            <person name="Hou X."/>
            <person name="Wei L."/>
        </authorList>
    </citation>
    <scope>NUCLEOTIDE SEQUENCE</scope>
    <source>
        <strain evidence="1">KEN8</strain>
        <tissue evidence="1">Leaf</tissue>
    </source>
</reference>
<dbReference type="PANTHER" id="PTHR10775:SF182">
    <property type="entry name" value="TRANSPOSON, EN_SPM-LIKE, TRANSPOSASE-ASSOCIATED DOMAIN PROTEIN-RELATED"/>
    <property type="match status" value="1"/>
</dbReference>
<evidence type="ECO:0000313" key="1">
    <source>
        <dbReference type="EMBL" id="KAL0368158.1"/>
    </source>
</evidence>
<dbReference type="AlphaFoldDB" id="A0AAW2QK25"/>
<reference evidence="1" key="2">
    <citation type="journal article" date="2024" name="Plant">
        <title>Genomic evolution and insights into agronomic trait innovations of Sesamum species.</title>
        <authorList>
            <person name="Miao H."/>
            <person name="Wang L."/>
            <person name="Qu L."/>
            <person name="Liu H."/>
            <person name="Sun Y."/>
            <person name="Le M."/>
            <person name="Wang Q."/>
            <person name="Wei S."/>
            <person name="Zheng Y."/>
            <person name="Lin W."/>
            <person name="Duan Y."/>
            <person name="Cao H."/>
            <person name="Xiong S."/>
            <person name="Wang X."/>
            <person name="Wei L."/>
            <person name="Li C."/>
            <person name="Ma Q."/>
            <person name="Ju M."/>
            <person name="Zhao R."/>
            <person name="Li G."/>
            <person name="Mu C."/>
            <person name="Tian Q."/>
            <person name="Mei H."/>
            <person name="Zhang T."/>
            <person name="Gao T."/>
            <person name="Zhang H."/>
        </authorList>
    </citation>
    <scope>NUCLEOTIDE SEQUENCE</scope>
    <source>
        <strain evidence="1">KEN8</strain>
    </source>
</reference>
<protein>
    <submittedName>
        <fullName evidence="1">Uncharacterized protein</fullName>
    </submittedName>
</protein>